<dbReference type="EMBL" id="SPLM01000075">
    <property type="protein sequence ID" value="TMW61928.1"/>
    <property type="molecule type" value="Genomic_DNA"/>
</dbReference>
<dbReference type="OrthoDB" id="155775at2759"/>
<dbReference type="Gene3D" id="3.40.50.1820">
    <property type="entry name" value="alpha/beta hydrolase"/>
    <property type="match status" value="1"/>
</dbReference>
<keyword evidence="3" id="KW-1185">Reference proteome</keyword>
<dbReference type="PANTHER" id="PTHR22538:SF1">
    <property type="entry name" value="VWFD DOMAIN-CONTAINING PROTEIN"/>
    <property type="match status" value="1"/>
</dbReference>
<name>A0A8K1CG60_PYTOL</name>
<accession>A0A8K1CG60</accession>
<feature type="chain" id="PRO_5035430894" evidence="1">
    <location>
        <begin position="18"/>
        <end position="557"/>
    </location>
</feature>
<protein>
    <submittedName>
        <fullName evidence="2">Uncharacterized protein</fullName>
    </submittedName>
</protein>
<sequence>MYFRLVGAIALTLGLHGAYNYHASHFAHPTRQLLEELTSAKGIHVTFTPRGASSSIPAGVAMHAVLYPRGAEGLQFDGRLSYQIHHEEHNYTLYDNKAYYTVEDTNAGRISRMACLSPNNVPPFHELAEALQNARVVDEVANADVTCDIHDSKLVEFQFAGEPYVFCSTPSTQSTDGVVDIHGQDLQASLRVLTETTEVSTLQPPASLDWSGCPEVGTSSASAQRSLLSSQSLDSAKQRVQDSVSVLTGGRRLSSMVDDECSCKGGLKKCLFVHGLGYTDGPTTDTFTEYFGNIHNQAKCCSSIQFLHLDTRDSTWYGDNLTSKLCDAASALSTGSDPQAIENVAIVAHSMGNLVFAGALMNKKCALADSSKWIALAGPMYGSASASKAVTTFDNLPPSLVENLCTENPYAIIEDPILKTLMFFGLCPTRTSLRSIVFKDSAPATPELKALMLEAGSTFKEHVSSSLCAVNAKGFASTDSIQLSTLGLISGHASFQNDGQVDFGSCHAEVSASKYQSSWNGGNFYLADINHLDATFRRGDGLWGESRKPVKWFNCQF</sequence>
<organism evidence="2 3">
    <name type="scientific">Pythium oligandrum</name>
    <name type="common">Mycoparasitic fungus</name>
    <dbReference type="NCBI Taxonomy" id="41045"/>
    <lineage>
        <taxon>Eukaryota</taxon>
        <taxon>Sar</taxon>
        <taxon>Stramenopiles</taxon>
        <taxon>Oomycota</taxon>
        <taxon>Peronosporomycetes</taxon>
        <taxon>Pythiales</taxon>
        <taxon>Pythiaceae</taxon>
        <taxon>Pythium</taxon>
    </lineage>
</organism>
<evidence type="ECO:0000313" key="3">
    <source>
        <dbReference type="Proteomes" id="UP000794436"/>
    </source>
</evidence>
<feature type="signal peptide" evidence="1">
    <location>
        <begin position="1"/>
        <end position="17"/>
    </location>
</feature>
<evidence type="ECO:0000256" key="1">
    <source>
        <dbReference type="SAM" id="SignalP"/>
    </source>
</evidence>
<dbReference type="PANTHER" id="PTHR22538">
    <property type="entry name" value="CILIA- AND FLAGELLA-ASSOCIATED PROTEIN 74"/>
    <property type="match status" value="1"/>
</dbReference>
<dbReference type="SUPFAM" id="SSF53474">
    <property type="entry name" value="alpha/beta-Hydrolases"/>
    <property type="match status" value="1"/>
</dbReference>
<comment type="caution">
    <text evidence="2">The sequence shown here is derived from an EMBL/GenBank/DDBJ whole genome shotgun (WGS) entry which is preliminary data.</text>
</comment>
<keyword evidence="1" id="KW-0732">Signal</keyword>
<reference evidence="2" key="1">
    <citation type="submission" date="2019-03" db="EMBL/GenBank/DDBJ databases">
        <title>Long read genome sequence of the mycoparasitic Pythium oligandrum ATCC 38472 isolated from sugarbeet rhizosphere.</title>
        <authorList>
            <person name="Gaulin E."/>
        </authorList>
    </citation>
    <scope>NUCLEOTIDE SEQUENCE</scope>
    <source>
        <strain evidence="2">ATCC 38472_TT</strain>
    </source>
</reference>
<proteinExistence type="predicted"/>
<gene>
    <name evidence="2" type="ORF">Poli38472_010991</name>
</gene>
<evidence type="ECO:0000313" key="2">
    <source>
        <dbReference type="EMBL" id="TMW61928.1"/>
    </source>
</evidence>
<dbReference type="InterPro" id="IPR029058">
    <property type="entry name" value="AB_hydrolase_fold"/>
</dbReference>
<dbReference type="Proteomes" id="UP000794436">
    <property type="component" value="Unassembled WGS sequence"/>
</dbReference>
<dbReference type="AlphaFoldDB" id="A0A8K1CG60"/>